<dbReference type="InterPro" id="IPR036208">
    <property type="entry name" value="VHL_sf"/>
</dbReference>
<proteinExistence type="predicted"/>
<dbReference type="InterPro" id="IPR037139">
    <property type="entry name" value="VHL_alpha_dom_sf"/>
</dbReference>
<name>A0A1B6E158_9HEMI</name>
<protein>
    <submittedName>
        <fullName evidence="2">Uncharacterized protein</fullName>
    </submittedName>
</protein>
<evidence type="ECO:0000313" key="1">
    <source>
        <dbReference type="EMBL" id="JAS10680.1"/>
    </source>
</evidence>
<accession>A0A1B6E158</accession>
<sequence>MDSITSYENMTKEYLQIHKSLHNNCPSHSLKTSSSKKEVTLRFWNGSKEHFVMVCSISDIGSLNLLNFIEMENCYTQSQVFISECFVFIDPVTGDRLLGNNKCIYRAESEIDVDSFDYNKVIQVHIQSPLYSLRNLSLRVIRDSCEDDDDVSDLNVPISIQNDLKKCIEAQDIIRQSVNWQVEQLHKILNADLYFYYGKPCDMAF</sequence>
<dbReference type="AlphaFoldDB" id="A0A1B6E158"/>
<dbReference type="EMBL" id="GEDC01026618">
    <property type="protein sequence ID" value="JAS10680.1"/>
    <property type="molecule type" value="Transcribed_RNA"/>
</dbReference>
<dbReference type="EMBL" id="GEDC01005671">
    <property type="protein sequence ID" value="JAS31627.1"/>
    <property type="molecule type" value="Transcribed_RNA"/>
</dbReference>
<dbReference type="SUPFAM" id="SSF49468">
    <property type="entry name" value="VHL"/>
    <property type="match status" value="1"/>
</dbReference>
<dbReference type="Gene3D" id="1.10.750.10">
    <property type="entry name" value="von Hippel-Lindau disease tumour suppressor, alpha domain"/>
    <property type="match status" value="1"/>
</dbReference>
<gene>
    <name evidence="2" type="ORF">g.38439</name>
    <name evidence="1" type="ORF">g.38440</name>
</gene>
<reference evidence="2" key="1">
    <citation type="submission" date="2015-12" db="EMBL/GenBank/DDBJ databases">
        <title>De novo transcriptome assembly of four potential Pierce s Disease insect vectors from Arizona vineyards.</title>
        <authorList>
            <person name="Tassone E.E."/>
        </authorList>
    </citation>
    <scope>NUCLEOTIDE SEQUENCE</scope>
</reference>
<evidence type="ECO:0000313" key="2">
    <source>
        <dbReference type="EMBL" id="JAS31627.1"/>
    </source>
</evidence>
<organism evidence="2">
    <name type="scientific">Clastoptera arizonana</name>
    <name type="common">Arizona spittle bug</name>
    <dbReference type="NCBI Taxonomy" id="38151"/>
    <lineage>
        <taxon>Eukaryota</taxon>
        <taxon>Metazoa</taxon>
        <taxon>Ecdysozoa</taxon>
        <taxon>Arthropoda</taxon>
        <taxon>Hexapoda</taxon>
        <taxon>Insecta</taxon>
        <taxon>Pterygota</taxon>
        <taxon>Neoptera</taxon>
        <taxon>Paraneoptera</taxon>
        <taxon>Hemiptera</taxon>
        <taxon>Auchenorrhyncha</taxon>
        <taxon>Cercopoidea</taxon>
        <taxon>Clastopteridae</taxon>
        <taxon>Clastoptera</taxon>
    </lineage>
</organism>